<accession>A0A2N9HU45</accession>
<dbReference type="GO" id="GO:0005576">
    <property type="term" value="C:extracellular region"/>
    <property type="evidence" value="ECO:0007669"/>
    <property type="project" value="UniProtKB-SubCell"/>
</dbReference>
<comment type="subcellular location">
    <subcellularLocation>
        <location evidence="1">Secreted</location>
    </subcellularLocation>
</comment>
<evidence type="ECO:0000259" key="9">
    <source>
        <dbReference type="Pfam" id="PF05922"/>
    </source>
</evidence>
<comment type="caution">
    <text evidence="7">Lacks conserved residue(s) required for the propagation of feature annotation.</text>
</comment>
<reference evidence="11" key="1">
    <citation type="submission" date="2018-02" db="EMBL/GenBank/DDBJ databases">
        <authorList>
            <person name="Cohen D.B."/>
            <person name="Kent A.D."/>
        </authorList>
    </citation>
    <scope>NUCLEOTIDE SEQUENCE</scope>
</reference>
<dbReference type="PRINTS" id="PR00723">
    <property type="entry name" value="SUBTILISIN"/>
</dbReference>
<dbReference type="InterPro" id="IPR010259">
    <property type="entry name" value="S8pro/Inhibitor_I9"/>
</dbReference>
<evidence type="ECO:0000256" key="1">
    <source>
        <dbReference type="ARBA" id="ARBA00004613"/>
    </source>
</evidence>
<dbReference type="PANTHER" id="PTHR10795">
    <property type="entry name" value="PROPROTEIN CONVERTASE SUBTILISIN/KEXIN"/>
    <property type="match status" value="1"/>
</dbReference>
<comment type="similarity">
    <text evidence="2 7">Belongs to the peptidase S8 family.</text>
</comment>
<dbReference type="InterPro" id="IPR000209">
    <property type="entry name" value="Peptidase_S8/S53_dom"/>
</dbReference>
<keyword evidence="6" id="KW-0720">Serine protease</keyword>
<sequence length="670" mass="71489">MGSLPKEQYSPLSNHLSMLQEVIEDSSVEDSLVRSYKRSSNGFAAKLTERERQRLANRKEVVSVFPSNKLPTSHNKDLGTLLVYLRRSKGTPLYIESDIIVGVFDTGIWPESESFNDEGFGPPPKKWKGFEKSLAAVLFATIVGAQYYSSLSNERIAQGTARGGVPSAGIAVYRVCYAPGCTAADILAAFDDAIADGVDIISASLGPTYPDKDLSENSVAIGAFHAMEKGILTSQAAGNRGPKNETVTSQAPWVLSVAASSTDRQIVDKVVLGNGMTLDGFSINGFSSNQTKFPLIDARNGSVGACSDNNSGFCDLGCLDSRLITGKIVLCDKSYGDTVTDESGAVGAILRNNPVKDAASIAAIPTLILSVDNHAIVTSYINSTKDPHATILKSEAIKDGDAPEIALFSSRGPNIAAPEILKPDITAPGTEILAAYSPIVSLTFSSKDNRRVKYGILSGTSISCPHASGVAVYIKTFHPDWSVSAIKSAIMTTGAEFAYGSGHINPTKAVDPGLVYEAFKEDYIMMLCGMGYNETKLKLISGDNNITCSEASTKALPRDLNYPSMTALVNAKTSFNVTFHRTVTNVGFANSTYKATTFTNSDVKIVAVPEVLSFKSLNEKKSFVVSVTGGPSVLPTNSSMASSSLVWSDGSPHDQRLVSEIPFNWCTCWL</sequence>
<dbReference type="PROSITE" id="PS00138">
    <property type="entry name" value="SUBTILASE_SER"/>
    <property type="match status" value="1"/>
</dbReference>
<evidence type="ECO:0000256" key="7">
    <source>
        <dbReference type="PROSITE-ProRule" id="PRU01240"/>
    </source>
</evidence>
<evidence type="ECO:0000313" key="11">
    <source>
        <dbReference type="EMBL" id="SPD15535.1"/>
    </source>
</evidence>
<evidence type="ECO:0000259" key="8">
    <source>
        <dbReference type="Pfam" id="PF00082"/>
    </source>
</evidence>
<dbReference type="PROSITE" id="PS51892">
    <property type="entry name" value="SUBTILASE"/>
    <property type="match status" value="1"/>
</dbReference>
<evidence type="ECO:0000259" key="10">
    <source>
        <dbReference type="Pfam" id="PF17766"/>
    </source>
</evidence>
<dbReference type="Gene3D" id="2.60.40.2310">
    <property type="match status" value="1"/>
</dbReference>
<dbReference type="Gene3D" id="3.50.30.30">
    <property type="match status" value="1"/>
</dbReference>
<keyword evidence="5" id="KW-0378">Hydrolase</keyword>
<dbReference type="GO" id="GO:0004252">
    <property type="term" value="F:serine-type endopeptidase activity"/>
    <property type="evidence" value="ECO:0007669"/>
    <property type="project" value="InterPro"/>
</dbReference>
<evidence type="ECO:0000256" key="3">
    <source>
        <dbReference type="ARBA" id="ARBA00022670"/>
    </source>
</evidence>
<name>A0A2N9HU45_FAGSY</name>
<evidence type="ECO:0008006" key="12">
    <source>
        <dbReference type="Google" id="ProtNLM"/>
    </source>
</evidence>
<keyword evidence="3" id="KW-0645">Protease</keyword>
<gene>
    <name evidence="11" type="ORF">FSB_LOCUS43417</name>
</gene>
<dbReference type="InterPro" id="IPR041469">
    <property type="entry name" value="Subtilisin-like_FN3"/>
</dbReference>
<feature type="domain" description="Inhibitor I9" evidence="9">
    <location>
        <begin position="6"/>
        <end position="71"/>
    </location>
</feature>
<dbReference type="InterPro" id="IPR037045">
    <property type="entry name" value="S8pro/Inhibitor_I9_sf"/>
</dbReference>
<evidence type="ECO:0000256" key="4">
    <source>
        <dbReference type="ARBA" id="ARBA00022729"/>
    </source>
</evidence>
<dbReference type="InterPro" id="IPR045051">
    <property type="entry name" value="SBT"/>
</dbReference>
<protein>
    <recommendedName>
        <fullName evidence="12">Subtilisin-like protease fibronectin type-III domain-containing protein</fullName>
    </recommendedName>
</protein>
<dbReference type="Gene3D" id="3.30.70.80">
    <property type="entry name" value="Peptidase S8 propeptide/proteinase inhibitor I9"/>
    <property type="match status" value="1"/>
</dbReference>
<keyword evidence="4" id="KW-0732">Signal</keyword>
<organism evidence="11">
    <name type="scientific">Fagus sylvatica</name>
    <name type="common">Beechnut</name>
    <dbReference type="NCBI Taxonomy" id="28930"/>
    <lineage>
        <taxon>Eukaryota</taxon>
        <taxon>Viridiplantae</taxon>
        <taxon>Streptophyta</taxon>
        <taxon>Embryophyta</taxon>
        <taxon>Tracheophyta</taxon>
        <taxon>Spermatophyta</taxon>
        <taxon>Magnoliopsida</taxon>
        <taxon>eudicotyledons</taxon>
        <taxon>Gunneridae</taxon>
        <taxon>Pentapetalae</taxon>
        <taxon>rosids</taxon>
        <taxon>fabids</taxon>
        <taxon>Fagales</taxon>
        <taxon>Fagaceae</taxon>
        <taxon>Fagus</taxon>
    </lineage>
</organism>
<dbReference type="InterPro" id="IPR036852">
    <property type="entry name" value="Peptidase_S8/S53_dom_sf"/>
</dbReference>
<dbReference type="Pfam" id="PF00082">
    <property type="entry name" value="Peptidase_S8"/>
    <property type="match status" value="1"/>
</dbReference>
<evidence type="ECO:0000256" key="2">
    <source>
        <dbReference type="ARBA" id="ARBA00011073"/>
    </source>
</evidence>
<evidence type="ECO:0000256" key="6">
    <source>
        <dbReference type="ARBA" id="ARBA00022825"/>
    </source>
</evidence>
<evidence type="ECO:0000256" key="5">
    <source>
        <dbReference type="ARBA" id="ARBA00022801"/>
    </source>
</evidence>
<dbReference type="EMBL" id="OIVN01004113">
    <property type="protein sequence ID" value="SPD15535.1"/>
    <property type="molecule type" value="Genomic_DNA"/>
</dbReference>
<dbReference type="InterPro" id="IPR023828">
    <property type="entry name" value="Peptidase_S8_Ser-AS"/>
</dbReference>
<dbReference type="GO" id="GO:0006508">
    <property type="term" value="P:proteolysis"/>
    <property type="evidence" value="ECO:0007669"/>
    <property type="project" value="UniProtKB-KW"/>
</dbReference>
<dbReference type="Pfam" id="PF05922">
    <property type="entry name" value="Inhibitor_I9"/>
    <property type="match status" value="1"/>
</dbReference>
<feature type="domain" description="Peptidase S8/S53" evidence="8">
    <location>
        <begin position="98"/>
        <end position="494"/>
    </location>
</feature>
<dbReference type="CDD" id="cd02120">
    <property type="entry name" value="PA_subtilisin_like"/>
    <property type="match status" value="1"/>
</dbReference>
<dbReference type="SUPFAM" id="SSF52743">
    <property type="entry name" value="Subtilisin-like"/>
    <property type="match status" value="1"/>
</dbReference>
<proteinExistence type="inferred from homology"/>
<feature type="domain" description="Subtilisin-like protease fibronectin type-III" evidence="10">
    <location>
        <begin position="559"/>
        <end position="651"/>
    </location>
</feature>
<dbReference type="AlphaFoldDB" id="A0A2N9HU45"/>
<dbReference type="InterPro" id="IPR015500">
    <property type="entry name" value="Peptidase_S8_subtilisin-rel"/>
</dbReference>
<dbReference type="Pfam" id="PF17766">
    <property type="entry name" value="fn3_6"/>
    <property type="match status" value="1"/>
</dbReference>
<dbReference type="Gene3D" id="3.40.50.200">
    <property type="entry name" value="Peptidase S8/S53 domain"/>
    <property type="match status" value="1"/>
</dbReference>